<evidence type="ECO:0000313" key="1">
    <source>
        <dbReference type="EMBL" id="PVI08254.1"/>
    </source>
</evidence>
<organism evidence="1 2">
    <name type="scientific">Periconia macrospinosa</name>
    <dbReference type="NCBI Taxonomy" id="97972"/>
    <lineage>
        <taxon>Eukaryota</taxon>
        <taxon>Fungi</taxon>
        <taxon>Dikarya</taxon>
        <taxon>Ascomycota</taxon>
        <taxon>Pezizomycotina</taxon>
        <taxon>Dothideomycetes</taxon>
        <taxon>Pleosporomycetidae</taxon>
        <taxon>Pleosporales</taxon>
        <taxon>Massarineae</taxon>
        <taxon>Periconiaceae</taxon>
        <taxon>Periconia</taxon>
    </lineage>
</organism>
<accession>A0A2V1EEW4</accession>
<protein>
    <submittedName>
        <fullName evidence="1">Uncharacterized protein</fullName>
    </submittedName>
</protein>
<dbReference type="Proteomes" id="UP000244855">
    <property type="component" value="Unassembled WGS sequence"/>
</dbReference>
<name>A0A2V1EEW4_9PLEO</name>
<keyword evidence="2" id="KW-1185">Reference proteome</keyword>
<proteinExistence type="predicted"/>
<dbReference type="AlphaFoldDB" id="A0A2V1EEW4"/>
<sequence length="102" mass="11246">MALTCTSTCTVCTWELITAQLPYTYKYVQGTVQNACTLPASATHDACTYLPITHPASKRVPKSVLAIAFLAARHGTARAQRAASYRTYIFIAYHRPCTFDVL</sequence>
<gene>
    <name evidence="1" type="ORF">DM02DRAFT_608319</name>
</gene>
<dbReference type="EMBL" id="KZ805301">
    <property type="protein sequence ID" value="PVI08254.1"/>
    <property type="molecule type" value="Genomic_DNA"/>
</dbReference>
<evidence type="ECO:0000313" key="2">
    <source>
        <dbReference type="Proteomes" id="UP000244855"/>
    </source>
</evidence>
<reference evidence="1 2" key="1">
    <citation type="journal article" date="2018" name="Sci. Rep.">
        <title>Comparative genomics provides insights into the lifestyle and reveals functional heterogeneity of dark septate endophytic fungi.</title>
        <authorList>
            <person name="Knapp D.G."/>
            <person name="Nemeth J.B."/>
            <person name="Barry K."/>
            <person name="Hainaut M."/>
            <person name="Henrissat B."/>
            <person name="Johnson J."/>
            <person name="Kuo A."/>
            <person name="Lim J.H.P."/>
            <person name="Lipzen A."/>
            <person name="Nolan M."/>
            <person name="Ohm R.A."/>
            <person name="Tamas L."/>
            <person name="Grigoriev I.V."/>
            <person name="Spatafora J.W."/>
            <person name="Nagy L.G."/>
            <person name="Kovacs G.M."/>
        </authorList>
    </citation>
    <scope>NUCLEOTIDE SEQUENCE [LARGE SCALE GENOMIC DNA]</scope>
    <source>
        <strain evidence="1 2">DSE2036</strain>
    </source>
</reference>